<dbReference type="AlphaFoldDB" id="A0A0H2S6E4"/>
<dbReference type="EMBL" id="KQ085907">
    <property type="protein sequence ID" value="KLO17248.1"/>
    <property type="molecule type" value="Genomic_DNA"/>
</dbReference>
<keyword evidence="3" id="KW-1185">Reference proteome</keyword>
<organism evidence="2 3">
    <name type="scientific">Schizopora paradoxa</name>
    <dbReference type="NCBI Taxonomy" id="27342"/>
    <lineage>
        <taxon>Eukaryota</taxon>
        <taxon>Fungi</taxon>
        <taxon>Dikarya</taxon>
        <taxon>Basidiomycota</taxon>
        <taxon>Agaricomycotina</taxon>
        <taxon>Agaricomycetes</taxon>
        <taxon>Hymenochaetales</taxon>
        <taxon>Schizoporaceae</taxon>
        <taxon>Schizopora</taxon>
    </lineage>
</organism>
<evidence type="ECO:0000313" key="2">
    <source>
        <dbReference type="EMBL" id="KLO17248.1"/>
    </source>
</evidence>
<feature type="region of interest" description="Disordered" evidence="1">
    <location>
        <begin position="508"/>
        <end position="543"/>
    </location>
</feature>
<feature type="compositionally biased region" description="Polar residues" evidence="1">
    <location>
        <begin position="186"/>
        <end position="200"/>
    </location>
</feature>
<protein>
    <submittedName>
        <fullName evidence="2">Uncharacterized protein</fullName>
    </submittedName>
</protein>
<dbReference type="OrthoDB" id="3254613at2759"/>
<feature type="region of interest" description="Disordered" evidence="1">
    <location>
        <begin position="457"/>
        <end position="486"/>
    </location>
</feature>
<proteinExistence type="predicted"/>
<feature type="region of interest" description="Disordered" evidence="1">
    <location>
        <begin position="183"/>
        <end position="260"/>
    </location>
</feature>
<evidence type="ECO:0000313" key="3">
    <source>
        <dbReference type="Proteomes" id="UP000053477"/>
    </source>
</evidence>
<feature type="compositionally biased region" description="Low complexity" evidence="1">
    <location>
        <begin position="231"/>
        <end position="246"/>
    </location>
</feature>
<accession>A0A0H2S6E4</accession>
<feature type="compositionally biased region" description="Basic and acidic residues" evidence="1">
    <location>
        <begin position="33"/>
        <end position="44"/>
    </location>
</feature>
<dbReference type="Proteomes" id="UP000053477">
    <property type="component" value="Unassembled WGS sequence"/>
</dbReference>
<evidence type="ECO:0000256" key="1">
    <source>
        <dbReference type="SAM" id="MobiDB-lite"/>
    </source>
</evidence>
<feature type="compositionally biased region" description="Basic and acidic residues" evidence="1">
    <location>
        <begin position="213"/>
        <end position="227"/>
    </location>
</feature>
<dbReference type="InParanoid" id="A0A0H2S6E4"/>
<gene>
    <name evidence="2" type="ORF">SCHPADRAFT_900868</name>
</gene>
<name>A0A0H2S6E4_9AGAM</name>
<sequence length="543" mass="59960">MLDIVPTAPLSPTDDPHYHEECTSPVTQHMRARREQRYSREETALTKSLAESVAEPSPQELQLRTLQRAKDLLSVSATEAGERLANVRLRLAEDDARDQENREDLLRQRWVEEQRLAAVNREISAIIDQMEGLKSHQMQQDITAEKKDVLRMSANFDLFLQKSPTKRPLHSHPRRPHSIISLPMEASSSRPVRNSASVSVRSKPPRFHARSRSLVEEKELGKLHHVDVGTSRRNVSSLSSSSPVPSAAAKQSEQPESTVPVVDEFSNSFSQRVITPARLRERPPSIKQLKASSIQRLAALPSTSERPAAKSDYGKVTIISSATSRRQPGAPARQIPDVRLPSYALSLLDGLTSTPSPPLNLREPETSFLTFRQPVALAPLIELPSFTASMSQDSLQSTMVSPTPTVFAPPTIASVEDRKPSLKKQRSLFTLRLPKRRPSIPHLSHTTSHITLAAASSTTTVSDTSGDVPNNGFRSKDGSKGLPSTRLYDLSQLGPAPDDLPHVSIGLTARQKKPPATPKRKGLQAPFSALRDVKNRLANFGRR</sequence>
<feature type="region of interest" description="Disordered" evidence="1">
    <location>
        <begin position="1"/>
        <end position="58"/>
    </location>
</feature>
<reference evidence="2 3" key="1">
    <citation type="submission" date="2015-04" db="EMBL/GenBank/DDBJ databases">
        <title>Complete genome sequence of Schizopora paradoxa KUC8140, a cosmopolitan wood degrader in East Asia.</title>
        <authorList>
            <consortium name="DOE Joint Genome Institute"/>
            <person name="Min B."/>
            <person name="Park H."/>
            <person name="Jang Y."/>
            <person name="Kim J.-J."/>
            <person name="Kim K.H."/>
            <person name="Pangilinan J."/>
            <person name="Lipzen A."/>
            <person name="Riley R."/>
            <person name="Grigoriev I.V."/>
            <person name="Spatafora J.W."/>
            <person name="Choi I.-G."/>
        </authorList>
    </citation>
    <scope>NUCLEOTIDE SEQUENCE [LARGE SCALE GENOMIC DNA]</scope>
    <source>
        <strain evidence="2 3">KUC8140</strain>
    </source>
</reference>
<feature type="compositionally biased region" description="Basic residues" evidence="1">
    <location>
        <begin position="510"/>
        <end position="522"/>
    </location>
</feature>